<dbReference type="SUPFAM" id="SSF140612">
    <property type="entry name" value="EB1 dimerisation domain-like"/>
    <property type="match status" value="1"/>
</dbReference>
<dbReference type="Pfam" id="PF00307">
    <property type="entry name" value="CH"/>
    <property type="match status" value="1"/>
</dbReference>
<dbReference type="GO" id="GO:0051233">
    <property type="term" value="C:spindle midzone"/>
    <property type="evidence" value="ECO:0007669"/>
    <property type="project" value="UniProtKB-ARBA"/>
</dbReference>
<feature type="compositionally biased region" description="Low complexity" evidence="11">
    <location>
        <begin position="163"/>
        <end position="177"/>
    </location>
</feature>
<dbReference type="EMBL" id="BTGC01000008">
    <property type="protein sequence ID" value="GMM52461.1"/>
    <property type="molecule type" value="Genomic_DNA"/>
</dbReference>
<keyword evidence="7" id="KW-0206">Cytoskeleton</keyword>
<dbReference type="InterPro" id="IPR004953">
    <property type="entry name" value="EB1_C"/>
</dbReference>
<evidence type="ECO:0000256" key="7">
    <source>
        <dbReference type="ARBA" id="ARBA00023212"/>
    </source>
</evidence>
<feature type="domain" description="EB1 C-terminal" evidence="13">
    <location>
        <begin position="195"/>
        <end position="282"/>
    </location>
</feature>
<feature type="compositionally biased region" description="Low complexity" evidence="11">
    <location>
        <begin position="128"/>
        <end position="139"/>
    </location>
</feature>
<feature type="domain" description="Calponin-homology (CH)" evidence="12">
    <location>
        <begin position="4"/>
        <end position="105"/>
    </location>
</feature>
<organism evidence="14 15">
    <name type="scientific">Starmerella bacillaris</name>
    <name type="common">Yeast</name>
    <name type="synonym">Candida zemplinina</name>
    <dbReference type="NCBI Taxonomy" id="1247836"/>
    <lineage>
        <taxon>Eukaryota</taxon>
        <taxon>Fungi</taxon>
        <taxon>Dikarya</taxon>
        <taxon>Ascomycota</taxon>
        <taxon>Saccharomycotina</taxon>
        <taxon>Dipodascomycetes</taxon>
        <taxon>Dipodascales</taxon>
        <taxon>Trichomonascaceae</taxon>
        <taxon>Starmerella</taxon>
    </lineage>
</organism>
<reference evidence="14 15" key="1">
    <citation type="journal article" date="2023" name="Elife">
        <title>Identification of key yeast species and microbe-microbe interactions impacting larval growth of Drosophila in the wild.</title>
        <authorList>
            <person name="Mure A."/>
            <person name="Sugiura Y."/>
            <person name="Maeda R."/>
            <person name="Honda K."/>
            <person name="Sakurai N."/>
            <person name="Takahashi Y."/>
            <person name="Watada M."/>
            <person name="Katoh T."/>
            <person name="Gotoh A."/>
            <person name="Gotoh Y."/>
            <person name="Taniguchi I."/>
            <person name="Nakamura K."/>
            <person name="Hayashi T."/>
            <person name="Katayama T."/>
            <person name="Uemura T."/>
            <person name="Hattori Y."/>
        </authorList>
    </citation>
    <scope>NUCLEOTIDE SEQUENCE [LARGE SCALE GENOMIC DNA]</scope>
    <source>
        <strain evidence="14 15">SB-73</strain>
    </source>
</reference>
<evidence type="ECO:0000259" key="13">
    <source>
        <dbReference type="PROSITE" id="PS51230"/>
    </source>
</evidence>
<evidence type="ECO:0000313" key="15">
    <source>
        <dbReference type="Proteomes" id="UP001362899"/>
    </source>
</evidence>
<feature type="region of interest" description="Disordered" evidence="11">
    <location>
        <begin position="128"/>
        <end position="194"/>
    </location>
</feature>
<evidence type="ECO:0000256" key="10">
    <source>
        <dbReference type="SAM" id="Coils"/>
    </source>
</evidence>
<keyword evidence="3" id="KW-0963">Cytoplasm</keyword>
<dbReference type="PROSITE" id="PS51230">
    <property type="entry name" value="EB1_C"/>
    <property type="match status" value="1"/>
</dbReference>
<evidence type="ECO:0000256" key="1">
    <source>
        <dbReference type="ARBA" id="ARBA00004245"/>
    </source>
</evidence>
<proteinExistence type="inferred from homology"/>
<dbReference type="FunFam" id="1.10.418.10:FF:000028">
    <property type="entry name" value="RP/EB family microtubule-associated protein"/>
    <property type="match status" value="1"/>
</dbReference>
<dbReference type="GO" id="GO:0072686">
    <property type="term" value="C:mitotic spindle"/>
    <property type="evidence" value="ECO:0007669"/>
    <property type="project" value="UniProtKB-ARBA"/>
</dbReference>
<dbReference type="SUPFAM" id="SSF47576">
    <property type="entry name" value="Calponin-homology domain, CH-domain"/>
    <property type="match status" value="1"/>
</dbReference>
<dbReference type="AlphaFoldDB" id="A0AAV5RMW9"/>
<evidence type="ECO:0000256" key="6">
    <source>
        <dbReference type="ARBA" id="ARBA00022776"/>
    </source>
</evidence>
<keyword evidence="4" id="KW-0132">Cell division</keyword>
<dbReference type="GO" id="GO:0035371">
    <property type="term" value="C:microtubule plus-end"/>
    <property type="evidence" value="ECO:0007669"/>
    <property type="project" value="UniProtKB-ARBA"/>
</dbReference>
<feature type="coiled-coil region" evidence="10">
    <location>
        <begin position="196"/>
        <end position="223"/>
    </location>
</feature>
<dbReference type="GO" id="GO:0035372">
    <property type="term" value="P:protein localization to microtubule"/>
    <property type="evidence" value="ECO:0007669"/>
    <property type="project" value="UniProtKB-ARBA"/>
</dbReference>
<evidence type="ECO:0000256" key="8">
    <source>
        <dbReference type="ARBA" id="ARBA00023306"/>
    </source>
</evidence>
<dbReference type="InterPro" id="IPR036133">
    <property type="entry name" value="EB1_C_sf"/>
</dbReference>
<dbReference type="GO" id="GO:0007010">
    <property type="term" value="P:cytoskeleton organization"/>
    <property type="evidence" value="ECO:0007669"/>
    <property type="project" value="UniProtKB-ARBA"/>
</dbReference>
<comment type="caution">
    <text evidence="14">The sequence shown here is derived from an EMBL/GenBank/DDBJ whole genome shotgun (WGS) entry which is preliminary data.</text>
</comment>
<evidence type="ECO:0000256" key="9">
    <source>
        <dbReference type="PROSITE-ProRule" id="PRU00576"/>
    </source>
</evidence>
<comment type="subcellular location">
    <subcellularLocation>
        <location evidence="1">Cytoplasm</location>
        <location evidence="1">Cytoskeleton</location>
    </subcellularLocation>
</comment>
<comment type="similarity">
    <text evidence="2">Belongs to the MAPRE family.</text>
</comment>
<sequence length="291" mass="32747">MSAKPSRTALVAWVNDILQLNVAKVDDLGTGAVYCQLIDSIYGDLPMSRVKFGSKSALDVEQNYKVLQQAFTKHRINRNIDTAKLMKCRLQDNLDFAHWLYSYWHETPRIPDYDPVLRRASSANNSLRSSASSLKLRNSMTDLSRQNSRVDSVMSSRRDLSRKSMSNLSNSPSTSSPYQPKVTPSLPSRPPSSGLVADLQNQIRDLEADNEAISASVDVLIEERELYYNKLLDIESLVNEHLNAIYSTEGHNAGMSLSTDPLVILLRRVQEILFSSPEGFQPQVRPEDEPF</sequence>
<evidence type="ECO:0000256" key="2">
    <source>
        <dbReference type="ARBA" id="ARBA00010729"/>
    </source>
</evidence>
<keyword evidence="10" id="KW-0175">Coiled coil</keyword>
<evidence type="ECO:0000256" key="4">
    <source>
        <dbReference type="ARBA" id="ARBA00022618"/>
    </source>
</evidence>
<keyword evidence="5 9" id="KW-0493">Microtubule</keyword>
<dbReference type="GO" id="GO:0051010">
    <property type="term" value="F:microtubule plus-end binding"/>
    <property type="evidence" value="ECO:0007669"/>
    <property type="project" value="UniProtKB-ARBA"/>
</dbReference>
<keyword evidence="6" id="KW-0498">Mitosis</keyword>
<evidence type="ECO:0000256" key="3">
    <source>
        <dbReference type="ARBA" id="ARBA00022490"/>
    </source>
</evidence>
<gene>
    <name evidence="14" type="ORF">DASB73_034240</name>
</gene>
<dbReference type="GO" id="GO:0030473">
    <property type="term" value="P:nuclear migration along microtubule"/>
    <property type="evidence" value="ECO:0007669"/>
    <property type="project" value="UniProtKB-ARBA"/>
</dbReference>
<evidence type="ECO:0000313" key="14">
    <source>
        <dbReference type="EMBL" id="GMM52461.1"/>
    </source>
</evidence>
<keyword evidence="8" id="KW-0131">Cell cycle</keyword>
<evidence type="ECO:0000256" key="5">
    <source>
        <dbReference type="ARBA" id="ARBA00022701"/>
    </source>
</evidence>
<name>A0AAV5RMW9_STABA</name>
<accession>A0AAV5RMW9</accession>
<evidence type="ECO:0000259" key="12">
    <source>
        <dbReference type="PROSITE" id="PS50021"/>
    </source>
</evidence>
<dbReference type="InterPro" id="IPR001715">
    <property type="entry name" value="CH_dom"/>
</dbReference>
<dbReference type="GO" id="GO:0051301">
    <property type="term" value="P:cell division"/>
    <property type="evidence" value="ECO:0007669"/>
    <property type="project" value="UniProtKB-KW"/>
</dbReference>
<evidence type="ECO:0000256" key="11">
    <source>
        <dbReference type="SAM" id="MobiDB-lite"/>
    </source>
</evidence>
<protein>
    <submittedName>
        <fullName evidence="14">Microtubule-binding protein</fullName>
    </submittedName>
</protein>
<keyword evidence="15" id="KW-1185">Reference proteome</keyword>
<dbReference type="Gene3D" id="1.10.418.10">
    <property type="entry name" value="Calponin-like domain"/>
    <property type="match status" value="1"/>
</dbReference>
<dbReference type="InterPro" id="IPR027328">
    <property type="entry name" value="MAPRE"/>
</dbReference>
<dbReference type="Gene3D" id="1.20.5.1430">
    <property type="match status" value="1"/>
</dbReference>
<dbReference type="PROSITE" id="PS50021">
    <property type="entry name" value="CH"/>
    <property type="match status" value="1"/>
</dbReference>
<dbReference type="Proteomes" id="UP001362899">
    <property type="component" value="Unassembled WGS sequence"/>
</dbReference>
<dbReference type="PANTHER" id="PTHR10623">
    <property type="entry name" value="MICROTUBULE-ASSOCIATED PROTEIN RP/EB FAMILY MEMBER"/>
    <property type="match status" value="1"/>
</dbReference>
<dbReference type="InterPro" id="IPR036872">
    <property type="entry name" value="CH_dom_sf"/>
</dbReference>